<dbReference type="Proteomes" id="UP001292079">
    <property type="component" value="Unassembled WGS sequence"/>
</dbReference>
<name>A0AAE1Z6J2_SCHME</name>
<evidence type="ECO:0000313" key="6">
    <source>
        <dbReference type="EMBL" id="KAK4468288.1"/>
    </source>
</evidence>
<dbReference type="InterPro" id="IPR003599">
    <property type="entry name" value="Ig_sub"/>
</dbReference>
<dbReference type="SUPFAM" id="SSF48726">
    <property type="entry name" value="Immunoglobulin"/>
    <property type="match status" value="1"/>
</dbReference>
<dbReference type="PROSITE" id="PS50835">
    <property type="entry name" value="IG_LIKE"/>
    <property type="match status" value="1"/>
</dbReference>
<accession>A0AAE1Z6J2</accession>
<keyword evidence="1" id="KW-0732">Signal</keyword>
<dbReference type="InterPro" id="IPR013783">
    <property type="entry name" value="Ig-like_fold"/>
</dbReference>
<dbReference type="Gene3D" id="2.60.40.10">
    <property type="entry name" value="Immunoglobulins"/>
    <property type="match status" value="1"/>
</dbReference>
<dbReference type="EMBL" id="JALJAT010000007">
    <property type="protein sequence ID" value="KAK4468288.1"/>
    <property type="molecule type" value="Genomic_DNA"/>
</dbReference>
<dbReference type="InterPro" id="IPR003598">
    <property type="entry name" value="Ig_sub2"/>
</dbReference>
<keyword evidence="4" id="KW-0812">Transmembrane</keyword>
<keyword evidence="4" id="KW-0472">Membrane</keyword>
<dbReference type="GO" id="GO:0007156">
    <property type="term" value="P:homophilic cell adhesion via plasma membrane adhesion molecules"/>
    <property type="evidence" value="ECO:0007669"/>
    <property type="project" value="TreeGrafter"/>
</dbReference>
<dbReference type="AlphaFoldDB" id="A0AAE1Z6J2"/>
<evidence type="ECO:0000259" key="5">
    <source>
        <dbReference type="PROSITE" id="PS50835"/>
    </source>
</evidence>
<gene>
    <name evidence="6" type="ORF">MN116_008440</name>
</gene>
<dbReference type="InterPro" id="IPR000742">
    <property type="entry name" value="EGF"/>
</dbReference>
<evidence type="ECO:0000313" key="7">
    <source>
        <dbReference type="Proteomes" id="UP001292079"/>
    </source>
</evidence>
<dbReference type="SMART" id="SM00409">
    <property type="entry name" value="IG"/>
    <property type="match status" value="1"/>
</dbReference>
<feature type="transmembrane region" description="Helical" evidence="4">
    <location>
        <begin position="205"/>
        <end position="229"/>
    </location>
</feature>
<dbReference type="InterPro" id="IPR013098">
    <property type="entry name" value="Ig_I-set"/>
</dbReference>
<dbReference type="GO" id="GO:0005886">
    <property type="term" value="C:plasma membrane"/>
    <property type="evidence" value="ECO:0007669"/>
    <property type="project" value="TreeGrafter"/>
</dbReference>
<organism evidence="6 7">
    <name type="scientific">Schistosoma mekongi</name>
    <name type="common">Parasitic worm</name>
    <dbReference type="NCBI Taxonomy" id="38744"/>
    <lineage>
        <taxon>Eukaryota</taxon>
        <taxon>Metazoa</taxon>
        <taxon>Spiralia</taxon>
        <taxon>Lophotrochozoa</taxon>
        <taxon>Platyhelminthes</taxon>
        <taxon>Trematoda</taxon>
        <taxon>Digenea</taxon>
        <taxon>Strigeidida</taxon>
        <taxon>Schistosomatoidea</taxon>
        <taxon>Schistosomatidae</taxon>
        <taxon>Schistosoma</taxon>
    </lineage>
</organism>
<keyword evidence="4" id="KW-1133">Transmembrane helix</keyword>
<evidence type="ECO:0000256" key="2">
    <source>
        <dbReference type="ARBA" id="ARBA00023157"/>
    </source>
</evidence>
<dbReference type="InterPro" id="IPR036179">
    <property type="entry name" value="Ig-like_dom_sf"/>
</dbReference>
<dbReference type="Pfam" id="PF07679">
    <property type="entry name" value="I-set"/>
    <property type="match status" value="1"/>
</dbReference>
<dbReference type="SUPFAM" id="SSF57196">
    <property type="entry name" value="EGF/Laminin"/>
    <property type="match status" value="1"/>
</dbReference>
<feature type="domain" description="Ig-like" evidence="5">
    <location>
        <begin position="1"/>
        <end position="76"/>
    </location>
</feature>
<dbReference type="PANTHER" id="PTHR45080">
    <property type="entry name" value="CONTACTIN 5"/>
    <property type="match status" value="1"/>
</dbReference>
<comment type="caution">
    <text evidence="6">The sequence shown here is derived from an EMBL/GenBank/DDBJ whole genome shotgun (WGS) entry which is preliminary data.</text>
</comment>
<dbReference type="FunFam" id="2.60.40.10:FF:000032">
    <property type="entry name" value="palladin isoform X1"/>
    <property type="match status" value="1"/>
</dbReference>
<keyword evidence="7" id="KW-1185">Reference proteome</keyword>
<evidence type="ECO:0000256" key="4">
    <source>
        <dbReference type="SAM" id="Phobius"/>
    </source>
</evidence>
<protein>
    <recommendedName>
        <fullName evidence="5">Ig-like domain-containing protein</fullName>
    </recommendedName>
</protein>
<reference evidence="6" key="2">
    <citation type="journal article" date="2023" name="Infect Dis Poverty">
        <title>Chromosome-scale genome of the human blood fluke Schistosoma mekongi and its implications for public health.</title>
        <authorList>
            <person name="Zhou M."/>
            <person name="Xu L."/>
            <person name="Xu D."/>
            <person name="Chen W."/>
            <person name="Khan J."/>
            <person name="Hu Y."/>
            <person name="Huang H."/>
            <person name="Wei H."/>
            <person name="Zhang Y."/>
            <person name="Chusongsang P."/>
            <person name="Tanasarnprasert K."/>
            <person name="Hu X."/>
            <person name="Limpanont Y."/>
            <person name="Lv Z."/>
        </authorList>
    </citation>
    <scope>NUCLEOTIDE SEQUENCE</scope>
    <source>
        <strain evidence="6">LV_2022a</strain>
    </source>
</reference>
<dbReference type="InterPro" id="IPR007110">
    <property type="entry name" value="Ig-like_dom"/>
</dbReference>
<keyword evidence="3" id="KW-0393">Immunoglobulin domain</keyword>
<evidence type="ECO:0000256" key="3">
    <source>
        <dbReference type="ARBA" id="ARBA00023319"/>
    </source>
</evidence>
<reference evidence="6" key="1">
    <citation type="submission" date="2022-04" db="EMBL/GenBank/DDBJ databases">
        <authorList>
            <person name="Xu L."/>
            <person name="Lv Z."/>
        </authorList>
    </citation>
    <scope>NUCLEOTIDE SEQUENCE</scope>
    <source>
        <strain evidence="6">LV_2022a</strain>
    </source>
</reference>
<proteinExistence type="predicted"/>
<dbReference type="PANTHER" id="PTHR45080:SF8">
    <property type="entry name" value="IG-LIKE DOMAIN-CONTAINING PROTEIN"/>
    <property type="match status" value="1"/>
</dbReference>
<dbReference type="InterPro" id="IPR050958">
    <property type="entry name" value="Cell_Adh-Cytoskel_Orgn"/>
</dbReference>
<sequence length="595" mass="67112">MEIHEGRRLILKCKVQGETNPQINWFKDENPIDISMHPNIRIVSSEKHSELRIEQVIPSDTGNYSCRGQSQRNQISKWVFVSVYSACPINVCNMGTCFIINNNLHCRCPKSHKGKFCEQPVTDDKITDKLLMNTQPIKKNLNYLQFDSKSSVSVDPITSILINSDNNHPQQNIESLSEMKRERFNLCTLPEFQFTTDCLHVKSHLATFIGTAITCSMIILLLTFCAAYFRRKKLLNRRRQNCQCLSKDNQLESRNSIKSIDHRSLSIMPDNVNFSNNTNELIISPSPFNSIALNGELYTDSLDKDCNIDKLQSTITNLNHNNNILLTDNVNDNLTYKCSVSTSSCSNTAFVVWTTSPEIIRQDGKEFNIPSLGNILIHTNPQQQEKLKEQQLDYSTSNTYLSATISNSFTPQEVILNNDALINQNNVSALLSSATSSIISGSKLCSPVNIQLTDLNNKVQQITNVLMQDPLETSINSNCIVNKSKKPKETIQCCTNLTYNDSLTNSQISNISTVINNNSLQQFTTYNTILQSTDTNEHFLKHAYHTTDSLLPESLTLSSSLSSSSQNTCFILDQDNLKFGSKLVYFCPNSYHESN</sequence>
<dbReference type="SMART" id="SM00408">
    <property type="entry name" value="IGc2"/>
    <property type="match status" value="1"/>
</dbReference>
<keyword evidence="2" id="KW-1015">Disulfide bond</keyword>
<evidence type="ECO:0000256" key="1">
    <source>
        <dbReference type="ARBA" id="ARBA00022729"/>
    </source>
</evidence>
<dbReference type="PROSITE" id="PS00022">
    <property type="entry name" value="EGF_1"/>
    <property type="match status" value="1"/>
</dbReference>